<evidence type="ECO:0000256" key="1">
    <source>
        <dbReference type="ARBA" id="ARBA00007261"/>
    </source>
</evidence>
<dbReference type="InterPro" id="IPR011249">
    <property type="entry name" value="Metalloenz_LuxS/M16"/>
</dbReference>
<dbReference type="PANTHER" id="PTHR11851">
    <property type="entry name" value="METALLOPROTEASE"/>
    <property type="match status" value="1"/>
</dbReference>
<evidence type="ECO:0000259" key="3">
    <source>
        <dbReference type="Pfam" id="PF05193"/>
    </source>
</evidence>
<sequence>MQASPLALEDLITAPHSPQQHFTLPNGLAVHFQQDRRSPLVCVHLYYHVGSSHEAPGHTNLSHVLEHMIFEGSEKLATGQYLRVIEWLGGSNNAQTLQDATVYTMVLPASRLEVALEILADTMINARLSERAFEKARTAVRDERRLKIDNRPVQQAIERHHALAHGTSPYGTPHYGQARDLEDMSLIAIRTWYRNRYAPNNATLVVVGDVEADALQRLVERHFAAHEAVPLPPPEVPRHATPLHARSQSVTLPGLRDGLLMAFNVPSLATCDEPRSVHALRVVAELLGRGASSLLYSQLVRGQHVMTGIDPSYDYQVRGDTLLNFAGYVAPGHTPAAAEQAVWNVIDGLRTAPVSAQHIENAKFHLLAQHAAAQASLTGQADAIGWSVIGGTAPALRQQHLRTLASITEQDIQHAIDTYLTRERSTVTHLCAVTPVIDQHPVLTCADLSPGIAAVDMSALMSAQGLPEIALDGTQRPLQQWHTAQGSKVCFVASEGAPMFDLQLRFKAGACHDGDTPGLAALTLYMLDQGGGQWDAAQIAERFKALGATFSRNVTPDDAILRLRCPAHAGLRSDALALLTAVCARPSFEPTALERMRTRVLNYVRRREAKAQNRLNVETLRLLYAAHPYTQDHHGTVASLATLDRQQIVDFHQRAYSAANLEITLVADLPHEQAQALLASLSQAFTATEQPLPTVAKAQATGQPGTLRIEEPGNETTTDNVTLKLAFAVDTLPDDPHYPALLMANQIVGGSFQSRLVSELRERRALTYAIHSRLHHYRAASVLIVSWDIQPQYLDASLELVRLVLRCFIEQGPNPVELDMARSQLLGKQLRTFADDEELATLLAEINAQGLPADHCSGYSARLAQVSAAQVQAAARQAFDPNRCAVVSVGPNVAQKPLPALVGADH</sequence>
<keyword evidence="5" id="KW-1185">Reference proteome</keyword>
<organism evidence="4 5">
    <name type="scientific">Pseudomonas parafulva</name>
    <dbReference type="NCBI Taxonomy" id="157782"/>
    <lineage>
        <taxon>Bacteria</taxon>
        <taxon>Pseudomonadati</taxon>
        <taxon>Pseudomonadota</taxon>
        <taxon>Gammaproteobacteria</taxon>
        <taxon>Pseudomonadales</taxon>
        <taxon>Pseudomonadaceae</taxon>
        <taxon>Pseudomonas</taxon>
    </lineage>
</organism>
<feature type="domain" description="Peptidase M16 N-terminal" evidence="2">
    <location>
        <begin position="33"/>
        <end position="170"/>
    </location>
</feature>
<dbReference type="InterPro" id="IPR050361">
    <property type="entry name" value="MPP/UQCRC_Complex"/>
</dbReference>
<name>A0AAI8P9Q1_9PSED</name>
<accession>A0AAI8P9Q1</accession>
<proteinExistence type="inferred from homology"/>
<dbReference type="RefSeq" id="WP_116887352.1">
    <property type="nucleotide sequence ID" value="NZ_CP031641.1"/>
</dbReference>
<dbReference type="Pfam" id="PF00675">
    <property type="entry name" value="Peptidase_M16"/>
    <property type="match status" value="2"/>
</dbReference>
<evidence type="ECO:0000313" key="5">
    <source>
        <dbReference type="Proteomes" id="UP000258127"/>
    </source>
</evidence>
<dbReference type="GO" id="GO:0046872">
    <property type="term" value="F:metal ion binding"/>
    <property type="evidence" value="ECO:0007669"/>
    <property type="project" value="InterPro"/>
</dbReference>
<protein>
    <submittedName>
        <fullName evidence="4">Insulinase family protein</fullName>
    </submittedName>
</protein>
<dbReference type="Gene3D" id="3.30.830.10">
    <property type="entry name" value="Metalloenzyme, LuxS/M16 peptidase-like"/>
    <property type="match status" value="4"/>
</dbReference>
<dbReference type="PANTHER" id="PTHR11851:SF49">
    <property type="entry name" value="MITOCHONDRIAL-PROCESSING PEPTIDASE SUBUNIT ALPHA"/>
    <property type="match status" value="1"/>
</dbReference>
<dbReference type="Pfam" id="PF05193">
    <property type="entry name" value="Peptidase_M16_C"/>
    <property type="match status" value="2"/>
</dbReference>
<dbReference type="AlphaFoldDB" id="A0AAI8P9Q1"/>
<dbReference type="EMBL" id="CP031641">
    <property type="protein sequence ID" value="AXO86580.1"/>
    <property type="molecule type" value="Genomic_DNA"/>
</dbReference>
<evidence type="ECO:0000259" key="2">
    <source>
        <dbReference type="Pfam" id="PF00675"/>
    </source>
</evidence>
<dbReference type="SUPFAM" id="SSF63411">
    <property type="entry name" value="LuxS/MPP-like metallohydrolase"/>
    <property type="match status" value="4"/>
</dbReference>
<dbReference type="InterPro" id="IPR011765">
    <property type="entry name" value="Pept_M16_N"/>
</dbReference>
<comment type="similarity">
    <text evidence="1">Belongs to the peptidase M16 family.</text>
</comment>
<dbReference type="InterPro" id="IPR007863">
    <property type="entry name" value="Peptidase_M16_C"/>
</dbReference>
<feature type="domain" description="Peptidase M16 N-terminal" evidence="2">
    <location>
        <begin position="496"/>
        <end position="616"/>
    </location>
</feature>
<dbReference type="Proteomes" id="UP000258127">
    <property type="component" value="Chromosome"/>
</dbReference>
<gene>
    <name evidence="4" type="ORF">DZC75_00615</name>
</gene>
<evidence type="ECO:0000313" key="4">
    <source>
        <dbReference type="EMBL" id="AXO86580.1"/>
    </source>
</evidence>
<feature type="domain" description="Peptidase M16 C-terminal" evidence="3">
    <location>
        <begin position="188"/>
        <end position="363"/>
    </location>
</feature>
<feature type="domain" description="Peptidase M16 C-terminal" evidence="3">
    <location>
        <begin position="643"/>
        <end position="825"/>
    </location>
</feature>
<reference evidence="4 5" key="1">
    <citation type="submission" date="2018-08" db="EMBL/GenBank/DDBJ databases">
        <authorList>
            <person name="Lee Y."/>
            <person name="Kakembo D."/>
        </authorList>
    </citation>
    <scope>NUCLEOTIDE SEQUENCE [LARGE SCALE GENOMIC DNA]</scope>
    <source>
        <strain evidence="4 5">JBCS1880</strain>
    </source>
</reference>